<evidence type="ECO:0000313" key="2">
    <source>
        <dbReference type="Proteomes" id="UP000178377"/>
    </source>
</evidence>
<proteinExistence type="predicted"/>
<dbReference type="AlphaFoldDB" id="A0A1F5PEP6"/>
<reference evidence="1 2" key="1">
    <citation type="journal article" date="2016" name="Nat. Commun.">
        <title>Thousands of microbial genomes shed light on interconnected biogeochemical processes in an aquifer system.</title>
        <authorList>
            <person name="Anantharaman K."/>
            <person name="Brown C.T."/>
            <person name="Hug L.A."/>
            <person name="Sharon I."/>
            <person name="Castelle C.J."/>
            <person name="Probst A.J."/>
            <person name="Thomas B.C."/>
            <person name="Singh A."/>
            <person name="Wilkins M.J."/>
            <person name="Karaoz U."/>
            <person name="Brodie E.L."/>
            <person name="Williams K.H."/>
            <person name="Hubbard S.S."/>
            <person name="Banfield J.F."/>
        </authorList>
    </citation>
    <scope>NUCLEOTIDE SEQUENCE [LARGE SCALE GENOMIC DNA]</scope>
</reference>
<name>A0A1F5PEP6_9BACT</name>
<dbReference type="EMBL" id="MFEO01000036">
    <property type="protein sequence ID" value="OGE88224.1"/>
    <property type="molecule type" value="Genomic_DNA"/>
</dbReference>
<accession>A0A1F5PEP6</accession>
<comment type="caution">
    <text evidence="1">The sequence shown here is derived from an EMBL/GenBank/DDBJ whole genome shotgun (WGS) entry which is preliminary data.</text>
</comment>
<gene>
    <name evidence="1" type="ORF">A2722_01250</name>
</gene>
<organism evidence="1 2">
    <name type="scientific">Candidatus Doudnabacteria bacterium RIFCSPHIGHO2_01_FULL_50_11</name>
    <dbReference type="NCBI Taxonomy" id="1817828"/>
    <lineage>
        <taxon>Bacteria</taxon>
        <taxon>Candidatus Doudnaibacteriota</taxon>
    </lineage>
</organism>
<dbReference type="Proteomes" id="UP000178377">
    <property type="component" value="Unassembled WGS sequence"/>
</dbReference>
<protein>
    <submittedName>
        <fullName evidence="1">Uncharacterized protein</fullName>
    </submittedName>
</protein>
<sequence length="124" mass="14484">MIRKRLFVNKEQYIGGRLVMSSNTITYQGEIKSINKAGSLLEITLAWNSRSIMTYLPWEQYRTLRYTFSLRVRSVERLGDGALALFRSHDGHRAYLYPKNKPWARFITAREVVCPNGKNGKKRK</sequence>
<evidence type="ECO:0000313" key="1">
    <source>
        <dbReference type="EMBL" id="OGE88224.1"/>
    </source>
</evidence>